<reference evidence="4" key="1">
    <citation type="submission" date="2010-07" db="EMBL/GenBank/DDBJ databases">
        <title>The genome sequence of Gaeumannomyces graminis var. tritici strain R3-111a-1.</title>
        <authorList>
            <consortium name="The Broad Institute Genome Sequencing Platform"/>
            <person name="Ma L.-J."/>
            <person name="Dead R."/>
            <person name="Young S."/>
            <person name="Zeng Q."/>
            <person name="Koehrsen M."/>
            <person name="Alvarado L."/>
            <person name="Berlin A."/>
            <person name="Chapman S.B."/>
            <person name="Chen Z."/>
            <person name="Freedman E."/>
            <person name="Gellesch M."/>
            <person name="Goldberg J."/>
            <person name="Griggs A."/>
            <person name="Gujja S."/>
            <person name="Heilman E.R."/>
            <person name="Heiman D."/>
            <person name="Hepburn T."/>
            <person name="Howarth C."/>
            <person name="Jen D."/>
            <person name="Larson L."/>
            <person name="Mehta T."/>
            <person name="Neiman D."/>
            <person name="Pearson M."/>
            <person name="Roberts A."/>
            <person name="Saif S."/>
            <person name="Shea T."/>
            <person name="Shenoy N."/>
            <person name="Sisk P."/>
            <person name="Stolte C."/>
            <person name="Sykes S."/>
            <person name="Walk T."/>
            <person name="White J."/>
            <person name="Yandava C."/>
            <person name="Haas B."/>
            <person name="Nusbaum C."/>
            <person name="Birren B."/>
        </authorList>
    </citation>
    <scope>NUCLEOTIDE SEQUENCE [LARGE SCALE GENOMIC DNA]</scope>
    <source>
        <strain evidence="4">R3-111a-1</strain>
    </source>
</reference>
<reference evidence="3" key="5">
    <citation type="submission" date="2018-04" db="UniProtKB">
        <authorList>
            <consortium name="EnsemblFungi"/>
        </authorList>
    </citation>
    <scope>IDENTIFICATION</scope>
    <source>
        <strain evidence="3">R3-111a-1</strain>
    </source>
</reference>
<dbReference type="Proteomes" id="UP000006039">
    <property type="component" value="Unassembled WGS sequence"/>
</dbReference>
<gene>
    <name evidence="3" type="primary">20343672</name>
    <name evidence="2" type="ORF">GGTG_03214</name>
</gene>
<proteinExistence type="predicted"/>
<accession>J3NPK6</accession>
<keyword evidence="1" id="KW-0732">Signal</keyword>
<feature type="chain" id="PRO_5015094326" evidence="1">
    <location>
        <begin position="21"/>
        <end position="270"/>
    </location>
</feature>
<dbReference type="Pfam" id="PF11327">
    <property type="entry name" value="Egh16-like"/>
    <property type="match status" value="1"/>
</dbReference>
<dbReference type="EnsemblFungi" id="EJT78111">
    <property type="protein sequence ID" value="EJT78111"/>
    <property type="gene ID" value="GGTG_03214"/>
</dbReference>
<reference evidence="2" key="2">
    <citation type="submission" date="2010-07" db="EMBL/GenBank/DDBJ databases">
        <authorList>
            <consortium name="The Broad Institute Genome Sequencing Platform"/>
            <consortium name="Broad Institute Genome Sequencing Center for Infectious Disease"/>
            <person name="Ma L.-J."/>
            <person name="Dead R."/>
            <person name="Young S."/>
            <person name="Zeng Q."/>
            <person name="Koehrsen M."/>
            <person name="Alvarado L."/>
            <person name="Berlin A."/>
            <person name="Chapman S.B."/>
            <person name="Chen Z."/>
            <person name="Freedman E."/>
            <person name="Gellesch M."/>
            <person name="Goldberg J."/>
            <person name="Griggs A."/>
            <person name="Gujja S."/>
            <person name="Heilman E.R."/>
            <person name="Heiman D."/>
            <person name="Hepburn T."/>
            <person name="Howarth C."/>
            <person name="Jen D."/>
            <person name="Larson L."/>
            <person name="Mehta T."/>
            <person name="Neiman D."/>
            <person name="Pearson M."/>
            <person name="Roberts A."/>
            <person name="Saif S."/>
            <person name="Shea T."/>
            <person name="Shenoy N."/>
            <person name="Sisk P."/>
            <person name="Stolte C."/>
            <person name="Sykes S."/>
            <person name="Walk T."/>
            <person name="White J."/>
            <person name="Yandava C."/>
            <person name="Haas B."/>
            <person name="Nusbaum C."/>
            <person name="Birren B."/>
        </authorList>
    </citation>
    <scope>NUCLEOTIDE SEQUENCE</scope>
    <source>
        <strain evidence="2">R3-111a-1</strain>
    </source>
</reference>
<dbReference type="PANTHER" id="PTHR34618:SF4">
    <property type="entry name" value="CAS1"/>
    <property type="match status" value="1"/>
</dbReference>
<reference evidence="2" key="3">
    <citation type="submission" date="2010-09" db="EMBL/GenBank/DDBJ databases">
        <title>Annotation of Gaeumannomyces graminis var. tritici R3-111a-1.</title>
        <authorList>
            <consortium name="The Broad Institute Genome Sequencing Platform"/>
            <person name="Ma L.-J."/>
            <person name="Dead R."/>
            <person name="Young S.K."/>
            <person name="Zeng Q."/>
            <person name="Gargeya S."/>
            <person name="Fitzgerald M."/>
            <person name="Haas B."/>
            <person name="Abouelleil A."/>
            <person name="Alvarado L."/>
            <person name="Arachchi H.M."/>
            <person name="Berlin A."/>
            <person name="Brown A."/>
            <person name="Chapman S.B."/>
            <person name="Chen Z."/>
            <person name="Dunbar C."/>
            <person name="Freedman E."/>
            <person name="Gearin G."/>
            <person name="Gellesch M."/>
            <person name="Goldberg J."/>
            <person name="Griggs A."/>
            <person name="Gujja S."/>
            <person name="Heiman D."/>
            <person name="Howarth C."/>
            <person name="Larson L."/>
            <person name="Lui A."/>
            <person name="MacDonald P.J.P."/>
            <person name="Mehta T."/>
            <person name="Montmayeur A."/>
            <person name="Murphy C."/>
            <person name="Neiman D."/>
            <person name="Pearson M."/>
            <person name="Priest M."/>
            <person name="Roberts A."/>
            <person name="Saif S."/>
            <person name="Shea T."/>
            <person name="Shenoy N."/>
            <person name="Sisk P."/>
            <person name="Stolte C."/>
            <person name="Sykes S."/>
            <person name="Yandava C."/>
            <person name="Wortman J."/>
            <person name="Nusbaum C."/>
            <person name="Birren B."/>
        </authorList>
    </citation>
    <scope>NUCLEOTIDE SEQUENCE</scope>
    <source>
        <strain evidence="2">R3-111a-1</strain>
    </source>
</reference>
<dbReference type="OrthoDB" id="5418436at2759"/>
<name>J3NPK6_GAET3</name>
<dbReference type="EMBL" id="GL385396">
    <property type="protein sequence ID" value="EJT78111.1"/>
    <property type="molecule type" value="Genomic_DNA"/>
</dbReference>
<protein>
    <submittedName>
        <fullName evidence="2 3">Uncharacterized protein</fullName>
    </submittedName>
</protein>
<dbReference type="PANTHER" id="PTHR34618">
    <property type="entry name" value="SURFACE PROTEIN MAS1, PUTATIVE-RELATED"/>
    <property type="match status" value="1"/>
</dbReference>
<evidence type="ECO:0000313" key="3">
    <source>
        <dbReference type="EnsemblFungi" id="EJT78111"/>
    </source>
</evidence>
<dbReference type="GeneID" id="20343672"/>
<feature type="signal peptide" evidence="1">
    <location>
        <begin position="1"/>
        <end position="20"/>
    </location>
</feature>
<reference evidence="3" key="4">
    <citation type="journal article" date="2015" name="G3 (Bethesda)">
        <title>Genome sequences of three phytopathogenic species of the Magnaporthaceae family of fungi.</title>
        <authorList>
            <person name="Okagaki L.H."/>
            <person name="Nunes C.C."/>
            <person name="Sailsbery J."/>
            <person name="Clay B."/>
            <person name="Brown D."/>
            <person name="John T."/>
            <person name="Oh Y."/>
            <person name="Young N."/>
            <person name="Fitzgerald M."/>
            <person name="Haas B.J."/>
            <person name="Zeng Q."/>
            <person name="Young S."/>
            <person name="Adiconis X."/>
            <person name="Fan L."/>
            <person name="Levin J.Z."/>
            <person name="Mitchell T.K."/>
            <person name="Okubara P.A."/>
            <person name="Farman M.L."/>
            <person name="Kohn L.M."/>
            <person name="Birren B."/>
            <person name="Ma L.-J."/>
            <person name="Dean R.A."/>
        </authorList>
    </citation>
    <scope>NUCLEOTIDE SEQUENCE</scope>
    <source>
        <strain evidence="3">R3-111a-1</strain>
    </source>
</reference>
<dbReference type="eggNOG" id="ENOG502QUBE">
    <property type="taxonomic scope" value="Eukaryota"/>
</dbReference>
<organism evidence="2">
    <name type="scientific">Gaeumannomyces tritici (strain R3-111a-1)</name>
    <name type="common">Wheat and barley take-all root rot fungus</name>
    <name type="synonym">Gaeumannomyces graminis var. tritici</name>
    <dbReference type="NCBI Taxonomy" id="644352"/>
    <lineage>
        <taxon>Eukaryota</taxon>
        <taxon>Fungi</taxon>
        <taxon>Dikarya</taxon>
        <taxon>Ascomycota</taxon>
        <taxon>Pezizomycotina</taxon>
        <taxon>Sordariomycetes</taxon>
        <taxon>Sordariomycetidae</taxon>
        <taxon>Magnaporthales</taxon>
        <taxon>Magnaporthaceae</taxon>
        <taxon>Gaeumannomyces</taxon>
    </lineage>
</organism>
<evidence type="ECO:0000313" key="4">
    <source>
        <dbReference type="Proteomes" id="UP000006039"/>
    </source>
</evidence>
<evidence type="ECO:0000256" key="1">
    <source>
        <dbReference type="SAM" id="SignalP"/>
    </source>
</evidence>
<evidence type="ECO:0000313" key="2">
    <source>
        <dbReference type="EMBL" id="EJT78111.1"/>
    </source>
</evidence>
<sequence length="270" mass="27077">MRSSTIISAVFLAGAELVAGHAAIIKAVGDAGGEGMALGIDTATPRDGTRRNPFQQDATRFKGAAAATVGETLGGGTNNIAAGTAAIMAETGAELPQVSAGGELTMTLHQVNGDGGGPYTCSINADGTAAQWTPITVKTTPPGQNSRNRQGAATDFPLVASIPAGQACTGSVAGQENVCLVRCQNAARAGPFGGVVPIQVGAEAPAAEAPAAGGNATAPAEPAKAAKATKANKAVAARANLAREILRREALLRKVLKRQSVDEDDEEEEE</sequence>
<dbReference type="HOGENOM" id="CLU_047729_3_2_1"/>
<dbReference type="VEuPathDB" id="FungiDB:GGTG_03214"/>
<dbReference type="RefSeq" id="XP_009219256.1">
    <property type="nucleotide sequence ID" value="XM_009220992.1"/>
</dbReference>
<dbReference type="STRING" id="644352.J3NPK6"/>
<dbReference type="AlphaFoldDB" id="J3NPK6"/>
<dbReference type="InterPro" id="IPR021476">
    <property type="entry name" value="Egh16-like"/>
</dbReference>
<keyword evidence="4" id="KW-1185">Reference proteome</keyword>